<evidence type="ECO:0000256" key="1">
    <source>
        <dbReference type="ARBA" id="ARBA00004123"/>
    </source>
</evidence>
<evidence type="ECO:0000256" key="6">
    <source>
        <dbReference type="ARBA" id="ARBA00022843"/>
    </source>
</evidence>
<evidence type="ECO:0000256" key="2">
    <source>
        <dbReference type="ARBA" id="ARBA00004496"/>
    </source>
</evidence>
<feature type="region of interest" description="Disordered" evidence="10">
    <location>
        <begin position="256"/>
        <end position="303"/>
    </location>
</feature>
<feature type="compositionally biased region" description="Low complexity" evidence="10">
    <location>
        <begin position="256"/>
        <end position="279"/>
    </location>
</feature>
<evidence type="ECO:0000256" key="5">
    <source>
        <dbReference type="ARBA" id="ARBA00022553"/>
    </source>
</evidence>
<evidence type="ECO:0000313" key="12">
    <source>
        <dbReference type="EMBL" id="CAK9223056.1"/>
    </source>
</evidence>
<protein>
    <recommendedName>
        <fullName evidence="11">Zinc-finger domain-containing protein</fullName>
    </recommendedName>
</protein>
<reference evidence="12" key="1">
    <citation type="submission" date="2024-02" db="EMBL/GenBank/DDBJ databases">
        <authorList>
            <consortium name="ELIXIR-Norway"/>
            <consortium name="Elixir Norway"/>
        </authorList>
    </citation>
    <scope>NUCLEOTIDE SEQUENCE</scope>
</reference>
<gene>
    <name evidence="12" type="ORF">CSSPTR1EN2_LOCUS16641</name>
</gene>
<dbReference type="PANTHER" id="PTHR31169">
    <property type="entry name" value="OS05G0300700 PROTEIN"/>
    <property type="match status" value="1"/>
</dbReference>
<keyword evidence="5" id="KW-0597">Phosphoprotein</keyword>
<organism evidence="12 13">
    <name type="scientific">Sphagnum troendelagicum</name>
    <dbReference type="NCBI Taxonomy" id="128251"/>
    <lineage>
        <taxon>Eukaryota</taxon>
        <taxon>Viridiplantae</taxon>
        <taxon>Streptophyta</taxon>
        <taxon>Embryophyta</taxon>
        <taxon>Bryophyta</taxon>
        <taxon>Sphagnophytina</taxon>
        <taxon>Sphagnopsida</taxon>
        <taxon>Sphagnales</taxon>
        <taxon>Sphagnaceae</taxon>
        <taxon>Sphagnum</taxon>
    </lineage>
</organism>
<evidence type="ECO:0000256" key="10">
    <source>
        <dbReference type="SAM" id="MobiDB-lite"/>
    </source>
</evidence>
<feature type="domain" description="Zinc-finger" evidence="11">
    <location>
        <begin position="343"/>
        <end position="445"/>
    </location>
</feature>
<keyword evidence="13" id="KW-1185">Reference proteome</keyword>
<evidence type="ECO:0000256" key="8">
    <source>
        <dbReference type="ARBA" id="ARBA00023163"/>
    </source>
</evidence>
<proteinExistence type="predicted"/>
<dbReference type="EMBL" id="OZ019896">
    <property type="protein sequence ID" value="CAK9223056.1"/>
    <property type="molecule type" value="Genomic_DNA"/>
</dbReference>
<evidence type="ECO:0000256" key="4">
    <source>
        <dbReference type="ARBA" id="ARBA00022499"/>
    </source>
</evidence>
<keyword evidence="7" id="KW-0805">Transcription regulation</keyword>
<name>A0ABP0UJQ9_9BRYO</name>
<dbReference type="PANTHER" id="PTHR31169:SF34">
    <property type="entry name" value="ZINC-FINGER DOMAIN-CONTAINING PROTEIN"/>
    <property type="match status" value="1"/>
</dbReference>
<sequence length="987" mass="109793">MEPPPPGRYFRGPAVSCKLQAKTLQAFRSVKKSNDDVDTMMMMQDTTQQQQNCWHPQKNLAGWITQHEEITESSSGHGGANYLNANNSVGSSNCSEKRWNLFRATDMLFAPSGAPNPSWPPGLLMDKERSVTLGKPIFAKPILARKNSRGLDDQALLLHDHHHHSNGITQMALDVGRRQVELEEPAKLCMFNNNKKETVISFKMRARQLAGTQKDNAMLLSLESHNLMANFNLLKSPALQEEENELVAVQNQCIGPSPETFSESPSSSCSTSSDYSTETDNTRDQTTMRTSRQTSVKEESERIDDDEMGLIVLPEAAEDIVIHTKKRHRNSNPGRRIHSGRVYDSILGQTCHWCRQKTVELHCICKLCPIQYCAPCLLNRNGEKLHEEMSEGLKWICPKCRGGCGPGCDNCCNCGPCRKADGKMPTGQLVWTARSAGFDNVHDFLIHLVTGDAPELIAQRKEGHEWTVFGRSGRQEAIQDLDIKAVKNIDFKTEIRPTSTSGATVVHPGCGESLKYVSKTGRTVQGGMGGTVCCDGCKDMSCNGFGGGLVLSKVKDEWDAADASLQCGWQHMHLLDHTKFNIAGDVREDRIESENSWVDLSACKNWPDEDMEHLVRSGLGKFGVKKLKVTGQKWLQSGEKASAAVSVWSVQAAMAGRISVEEPSTIMKHSGNGNFPSMKEKGMSMVESMTGSFNQTATEHTRIKACWITKPDDHGNISSLLDETTISSKCRMPILSMECPVSQTSGTGNPVYSQVKMRENGLRPLQRSWPSQKLLDPMSAQQGLLFQESPKRFQGSEYSRKLEAVLAQEFDKNHLTDMLDLANIQDDLWHRICLGNEKEGSSYLDQYPDFALRLAEATGTEEKLSLLRGLFFLFQNSSLDGAFKPRLPELEPRSETTEQVTEGIVTVFDNQSLGCLRKHKACKVVRPLVHKMKELARSRHRNKLIVVPGIPALKMVLCLPAPLQYKVSYLHPNLSNKCQTNSIVSID</sequence>
<keyword evidence="4" id="KW-1017">Isopeptide bond</keyword>
<evidence type="ECO:0000256" key="3">
    <source>
        <dbReference type="ARBA" id="ARBA00022490"/>
    </source>
</evidence>
<dbReference type="InterPro" id="IPR018866">
    <property type="entry name" value="Znf-4CXXC_R1"/>
</dbReference>
<dbReference type="Proteomes" id="UP001497512">
    <property type="component" value="Chromosome 4"/>
</dbReference>
<keyword evidence="3" id="KW-0963">Cytoplasm</keyword>
<evidence type="ECO:0000313" key="13">
    <source>
        <dbReference type="Proteomes" id="UP001497512"/>
    </source>
</evidence>
<accession>A0ABP0UJQ9</accession>
<evidence type="ECO:0000256" key="9">
    <source>
        <dbReference type="ARBA" id="ARBA00023242"/>
    </source>
</evidence>
<dbReference type="Pfam" id="PF10497">
    <property type="entry name" value="zf-4CXXC_R1"/>
    <property type="match status" value="1"/>
</dbReference>
<dbReference type="InterPro" id="IPR040221">
    <property type="entry name" value="CDCA7/CDA7L"/>
</dbReference>
<keyword evidence="9" id="KW-0539">Nucleus</keyword>
<keyword evidence="8" id="KW-0804">Transcription</keyword>
<keyword evidence="6" id="KW-0832">Ubl conjugation</keyword>
<evidence type="ECO:0000256" key="7">
    <source>
        <dbReference type="ARBA" id="ARBA00023015"/>
    </source>
</evidence>
<comment type="subcellular location">
    <subcellularLocation>
        <location evidence="2">Cytoplasm</location>
    </subcellularLocation>
    <subcellularLocation>
        <location evidence="1">Nucleus</location>
    </subcellularLocation>
</comment>
<evidence type="ECO:0000259" key="11">
    <source>
        <dbReference type="Pfam" id="PF10497"/>
    </source>
</evidence>
<feature type="compositionally biased region" description="Polar residues" evidence="10">
    <location>
        <begin position="284"/>
        <end position="294"/>
    </location>
</feature>